<comment type="caution">
    <text evidence="8">The sequence shown here is derived from an EMBL/GenBank/DDBJ whole genome shotgun (WGS) entry which is preliminary data.</text>
</comment>
<keyword evidence="9" id="KW-1185">Reference proteome</keyword>
<name>A0ABD0YPY1_9HEMI</name>
<dbReference type="Pfam" id="PF01607">
    <property type="entry name" value="CBM_14"/>
    <property type="match status" value="4"/>
</dbReference>
<keyword evidence="1" id="KW-0147">Chitin-binding</keyword>
<evidence type="ECO:0000256" key="2">
    <source>
        <dbReference type="ARBA" id="ARBA00022729"/>
    </source>
</evidence>
<feature type="domain" description="Chitin-binding type-2" evidence="7">
    <location>
        <begin position="487"/>
        <end position="543"/>
    </location>
</feature>
<dbReference type="PROSITE" id="PS50940">
    <property type="entry name" value="CHIT_BIND_II"/>
    <property type="match status" value="6"/>
</dbReference>
<feature type="compositionally biased region" description="Polar residues" evidence="6">
    <location>
        <begin position="44"/>
        <end position="54"/>
    </location>
</feature>
<keyword evidence="2" id="KW-0732">Signal</keyword>
<keyword evidence="4" id="KW-1015">Disulfide bond</keyword>
<evidence type="ECO:0000256" key="1">
    <source>
        <dbReference type="ARBA" id="ARBA00022669"/>
    </source>
</evidence>
<protein>
    <recommendedName>
        <fullName evidence="7">Chitin-binding type-2 domain-containing protein</fullName>
    </recommendedName>
</protein>
<evidence type="ECO:0000313" key="9">
    <source>
        <dbReference type="Proteomes" id="UP001558652"/>
    </source>
</evidence>
<dbReference type="InterPro" id="IPR051940">
    <property type="entry name" value="Chitin_bind-dev_reg"/>
</dbReference>
<dbReference type="GO" id="GO:0008061">
    <property type="term" value="F:chitin binding"/>
    <property type="evidence" value="ECO:0007669"/>
    <property type="project" value="UniProtKB-KW"/>
</dbReference>
<dbReference type="PANTHER" id="PTHR23301:SF0">
    <property type="entry name" value="CHITIN-BINDING TYPE-2 DOMAIN-CONTAINING PROTEIN-RELATED"/>
    <property type="match status" value="1"/>
</dbReference>
<sequence length="648" mass="70485">MRESHLQEATEREESASESEKEGWSRWGGRLVKASSEKEKSVQIRVSRTKNTSDPPIHSQEGAVTQHQKAVAGYTPTEGGCVHGRNIGDGRRVWRVSLVEGVELICPRGETSGLMTTPLTECSQYYKCRHDGSILHSACPQGTIFDPTTQPKSLLLFVKEGIFLLNFASGLVFILEKPRVCKTTGTCYELVCAGRVDGEYRDITHDCKRYYRCSGGVVAAVGACPLAAKHNGTSCVPESSTTCQKREGALAAAPVLVKTADVCLDKQDGRYPTGDDCREYYSCRGHKLEARFVCPPEKTFDGRGCSSNNETRCPGLCFAKRNGYLADPSTGCREYVKCSEGRVEGRLKCTAGTRFDGESCAPEPVAGCSEASDSCEVLGDGRHPVGCRGYLECLGGRPKGGLLCPEGLIWDGAEGCRRGACLHAGPSPRCPHPGGPTFLPDRADKCKSFYYCSRQGTLSRFSCPEGHAFDGRRCVPQERFSCPPPEIDSCPGKPDGYHVDTESGCRTYYYCRSGDKIIYYSCPGGSLYNGEECKDADEYECPYPGGPCASLPDGYHGTLSLHCAGGRHVTPPISRRTQPPSSEACPDGFHQDLDSGCKKYFFCINGVKTVLSCRPGEVYNGDLCVSERIYVCPSSDLHNTTDVNLIYV</sequence>
<dbReference type="Gene3D" id="2.170.140.10">
    <property type="entry name" value="Chitin binding domain"/>
    <property type="match status" value="1"/>
</dbReference>
<feature type="domain" description="Chitin-binding type-2" evidence="7">
    <location>
        <begin position="103"/>
        <end position="150"/>
    </location>
</feature>
<evidence type="ECO:0000259" key="7">
    <source>
        <dbReference type="PROSITE" id="PS50940"/>
    </source>
</evidence>
<feature type="domain" description="Chitin-binding type-2" evidence="7">
    <location>
        <begin position="260"/>
        <end position="315"/>
    </location>
</feature>
<evidence type="ECO:0000256" key="4">
    <source>
        <dbReference type="ARBA" id="ARBA00023157"/>
    </source>
</evidence>
<evidence type="ECO:0000313" key="8">
    <source>
        <dbReference type="EMBL" id="KAL1124552.1"/>
    </source>
</evidence>
<feature type="domain" description="Chitin-binding type-2" evidence="7">
    <location>
        <begin position="582"/>
        <end position="634"/>
    </location>
</feature>
<dbReference type="PANTHER" id="PTHR23301">
    <property type="entry name" value="CHITIN BINDING PERITROPHIN-A"/>
    <property type="match status" value="1"/>
</dbReference>
<dbReference type="InterPro" id="IPR036508">
    <property type="entry name" value="Chitin-bd_dom_sf"/>
</dbReference>
<feature type="compositionally biased region" description="Basic and acidic residues" evidence="6">
    <location>
        <begin position="1"/>
        <end position="24"/>
    </location>
</feature>
<feature type="domain" description="Chitin-binding type-2" evidence="7">
    <location>
        <begin position="427"/>
        <end position="484"/>
    </location>
</feature>
<dbReference type="SUPFAM" id="SSF57625">
    <property type="entry name" value="Invertebrate chitin-binding proteins"/>
    <property type="match status" value="7"/>
</dbReference>
<reference evidence="8 9" key="1">
    <citation type="submission" date="2024-07" db="EMBL/GenBank/DDBJ databases">
        <title>Chromosome-level genome assembly of the water stick insect Ranatra chinensis (Heteroptera: Nepidae).</title>
        <authorList>
            <person name="Liu X."/>
        </authorList>
    </citation>
    <scope>NUCLEOTIDE SEQUENCE [LARGE SCALE GENOMIC DNA]</scope>
    <source>
        <strain evidence="8">Cailab_2021Rc</strain>
        <tissue evidence="8">Muscle</tissue>
    </source>
</reference>
<keyword evidence="5" id="KW-0325">Glycoprotein</keyword>
<evidence type="ECO:0000256" key="6">
    <source>
        <dbReference type="SAM" id="MobiDB-lite"/>
    </source>
</evidence>
<dbReference type="EMBL" id="JBFDAA010000010">
    <property type="protein sequence ID" value="KAL1124552.1"/>
    <property type="molecule type" value="Genomic_DNA"/>
</dbReference>
<proteinExistence type="predicted"/>
<feature type="domain" description="Chitin-binding type-2" evidence="7">
    <location>
        <begin position="189"/>
        <end position="245"/>
    </location>
</feature>
<keyword evidence="3" id="KW-0677">Repeat</keyword>
<organism evidence="8 9">
    <name type="scientific">Ranatra chinensis</name>
    <dbReference type="NCBI Taxonomy" id="642074"/>
    <lineage>
        <taxon>Eukaryota</taxon>
        <taxon>Metazoa</taxon>
        <taxon>Ecdysozoa</taxon>
        <taxon>Arthropoda</taxon>
        <taxon>Hexapoda</taxon>
        <taxon>Insecta</taxon>
        <taxon>Pterygota</taxon>
        <taxon>Neoptera</taxon>
        <taxon>Paraneoptera</taxon>
        <taxon>Hemiptera</taxon>
        <taxon>Heteroptera</taxon>
        <taxon>Panheteroptera</taxon>
        <taxon>Nepomorpha</taxon>
        <taxon>Nepidae</taxon>
        <taxon>Ranatrinae</taxon>
        <taxon>Ranatra</taxon>
    </lineage>
</organism>
<accession>A0ABD0YPY1</accession>
<evidence type="ECO:0000256" key="5">
    <source>
        <dbReference type="ARBA" id="ARBA00023180"/>
    </source>
</evidence>
<gene>
    <name evidence="8" type="ORF">AAG570_001178</name>
</gene>
<dbReference type="AlphaFoldDB" id="A0ABD0YPY1"/>
<feature type="region of interest" description="Disordered" evidence="6">
    <location>
        <begin position="1"/>
        <end position="66"/>
    </location>
</feature>
<dbReference type="SMART" id="SM00494">
    <property type="entry name" value="ChtBD2"/>
    <property type="match status" value="8"/>
</dbReference>
<dbReference type="Proteomes" id="UP001558652">
    <property type="component" value="Unassembled WGS sequence"/>
</dbReference>
<dbReference type="InterPro" id="IPR002557">
    <property type="entry name" value="Chitin-bd_dom"/>
</dbReference>
<evidence type="ECO:0000256" key="3">
    <source>
        <dbReference type="ARBA" id="ARBA00022737"/>
    </source>
</evidence>